<dbReference type="HOGENOM" id="CLU_1094459_0_0_1"/>
<dbReference type="Proteomes" id="UP000001194">
    <property type="component" value="Unassembled WGS sequence"/>
</dbReference>
<dbReference type="GeneID" id="6086356"/>
<sequence>MNANTTISTNDTNNMNTTGLNPVGNDILQLISGGGLSALQVVAASGDTYPPLKVAVVEALAIIGIIKKFKINKKDWAAFSATLIEKMAGIVQAIYQYNKSQILLTLQPNFDNLRCILDHLKEEVIKIQQQNPCKRFANFRKDQEYIADFQVKLNALPNFQVCLSIEEGSQEPSISSYKYSTWYYFLICTDVKRDVQEGPILTEPNKDDMSIVRRNVVEKPITTKNGTEKTSLKLVLGSIIIAKNPLRITPCYKK</sequence>
<protein>
    <submittedName>
        <fullName evidence="1">Predicted protein</fullName>
    </submittedName>
</protein>
<dbReference type="KEGG" id="lbc:LACBIDRAFT_298369"/>
<organism evidence="2">
    <name type="scientific">Laccaria bicolor (strain S238N-H82 / ATCC MYA-4686)</name>
    <name type="common">Bicoloured deceiver</name>
    <name type="synonym">Laccaria laccata var. bicolor</name>
    <dbReference type="NCBI Taxonomy" id="486041"/>
    <lineage>
        <taxon>Eukaryota</taxon>
        <taxon>Fungi</taxon>
        <taxon>Dikarya</taxon>
        <taxon>Basidiomycota</taxon>
        <taxon>Agaricomycotina</taxon>
        <taxon>Agaricomycetes</taxon>
        <taxon>Agaricomycetidae</taxon>
        <taxon>Agaricales</taxon>
        <taxon>Agaricineae</taxon>
        <taxon>Hydnangiaceae</taxon>
        <taxon>Laccaria</taxon>
    </lineage>
</organism>
<name>B0E3D3_LACBS</name>
<evidence type="ECO:0000313" key="2">
    <source>
        <dbReference type="Proteomes" id="UP000001194"/>
    </source>
</evidence>
<dbReference type="AlphaFoldDB" id="B0E3D3"/>
<gene>
    <name evidence="1" type="ORF">LACBIDRAFT_298369</name>
</gene>
<proteinExistence type="predicted"/>
<dbReference type="InParanoid" id="B0E3D3"/>
<dbReference type="RefSeq" id="XP_001890701.1">
    <property type="nucleotide sequence ID" value="XM_001890666.1"/>
</dbReference>
<dbReference type="EMBL" id="DS547225">
    <property type="protein sequence ID" value="EDQ98654.1"/>
    <property type="molecule type" value="Genomic_DNA"/>
</dbReference>
<accession>B0E3D3</accession>
<reference evidence="1 2" key="1">
    <citation type="journal article" date="2008" name="Nature">
        <title>The genome of Laccaria bicolor provides insights into mycorrhizal symbiosis.</title>
        <authorList>
            <person name="Martin F."/>
            <person name="Aerts A."/>
            <person name="Ahren D."/>
            <person name="Brun A."/>
            <person name="Danchin E.G.J."/>
            <person name="Duchaussoy F."/>
            <person name="Gibon J."/>
            <person name="Kohler A."/>
            <person name="Lindquist E."/>
            <person name="Pereda V."/>
            <person name="Salamov A."/>
            <person name="Shapiro H.J."/>
            <person name="Wuyts J."/>
            <person name="Blaudez D."/>
            <person name="Buee M."/>
            <person name="Brokstein P."/>
            <person name="Canbaeck B."/>
            <person name="Cohen D."/>
            <person name="Courty P.E."/>
            <person name="Coutinho P.M."/>
            <person name="Delaruelle C."/>
            <person name="Detter J.C."/>
            <person name="Deveau A."/>
            <person name="DiFazio S."/>
            <person name="Duplessis S."/>
            <person name="Fraissinet-Tachet L."/>
            <person name="Lucic E."/>
            <person name="Frey-Klett P."/>
            <person name="Fourrey C."/>
            <person name="Feussner I."/>
            <person name="Gay G."/>
            <person name="Grimwood J."/>
            <person name="Hoegger P.J."/>
            <person name="Jain P."/>
            <person name="Kilaru S."/>
            <person name="Labbe J."/>
            <person name="Lin Y.C."/>
            <person name="Legue V."/>
            <person name="Le Tacon F."/>
            <person name="Marmeisse R."/>
            <person name="Melayah D."/>
            <person name="Montanini B."/>
            <person name="Muratet M."/>
            <person name="Nehls U."/>
            <person name="Niculita-Hirzel H."/>
            <person name="Oudot-Le Secq M.P."/>
            <person name="Peter M."/>
            <person name="Quesneville H."/>
            <person name="Rajashekar B."/>
            <person name="Reich M."/>
            <person name="Rouhier N."/>
            <person name="Schmutz J."/>
            <person name="Yin T."/>
            <person name="Chalot M."/>
            <person name="Henrissat B."/>
            <person name="Kuees U."/>
            <person name="Lucas S."/>
            <person name="Van de Peer Y."/>
            <person name="Podila G.K."/>
            <person name="Polle A."/>
            <person name="Pukkila P.J."/>
            <person name="Richardson P.M."/>
            <person name="Rouze P."/>
            <person name="Sanders I.R."/>
            <person name="Stajich J.E."/>
            <person name="Tunlid A."/>
            <person name="Tuskan G."/>
            <person name="Grigoriev I.V."/>
        </authorList>
    </citation>
    <scope>NUCLEOTIDE SEQUENCE [LARGE SCALE GENOMIC DNA]</scope>
    <source>
        <strain evidence="2">S238N-H82 / ATCC MYA-4686</strain>
    </source>
</reference>
<evidence type="ECO:0000313" key="1">
    <source>
        <dbReference type="EMBL" id="EDQ98654.1"/>
    </source>
</evidence>
<keyword evidence="2" id="KW-1185">Reference proteome</keyword>